<protein>
    <submittedName>
        <fullName evidence="2">Uncharacterized protein</fullName>
    </submittedName>
</protein>
<evidence type="ECO:0000313" key="2">
    <source>
        <dbReference type="EMBL" id="CRK30154.1"/>
    </source>
</evidence>
<feature type="compositionally biased region" description="Low complexity" evidence="1">
    <location>
        <begin position="38"/>
        <end position="59"/>
    </location>
</feature>
<evidence type="ECO:0000256" key="1">
    <source>
        <dbReference type="SAM" id="MobiDB-lite"/>
    </source>
</evidence>
<reference evidence="2 3" key="1">
    <citation type="submission" date="2015-05" db="EMBL/GenBank/DDBJ databases">
        <authorList>
            <person name="Wang D.B."/>
            <person name="Wang M."/>
        </authorList>
    </citation>
    <scope>NUCLEOTIDE SEQUENCE [LARGE SCALE GENOMIC DNA]</scope>
    <source>
        <strain evidence="2">VL1</strain>
    </source>
</reference>
<dbReference type="Proteomes" id="UP000044602">
    <property type="component" value="Unassembled WGS sequence"/>
</dbReference>
<feature type="region of interest" description="Disordered" evidence="1">
    <location>
        <begin position="1"/>
        <end position="164"/>
    </location>
</feature>
<gene>
    <name evidence="2" type="ORF">BN1708_018455</name>
</gene>
<evidence type="ECO:0000313" key="3">
    <source>
        <dbReference type="Proteomes" id="UP000044602"/>
    </source>
</evidence>
<feature type="compositionally biased region" description="Gly residues" evidence="1">
    <location>
        <begin position="155"/>
        <end position="164"/>
    </location>
</feature>
<feature type="compositionally biased region" description="Basic residues" evidence="1">
    <location>
        <begin position="23"/>
        <end position="32"/>
    </location>
</feature>
<sequence>DARAQPGRARRRQAVGLRAAPRPLRHVLRPPRPRQDVPRAPVGAAAGDADAPGAQAGPPGAEPVRDAQGLPARLSDTRAGRRRRRSRAARLRSSAALGHRGPRAGPPIARDGDADAGVRRGQGRAGESAARQRGEIGAERSHRQVEWTGRAGWAGRSGGGEITR</sequence>
<keyword evidence="3" id="KW-1185">Reference proteome</keyword>
<accession>A0A0G4M7A8</accession>
<proteinExistence type="predicted"/>
<feature type="non-terminal residue" evidence="2">
    <location>
        <position position="1"/>
    </location>
</feature>
<organism evidence="2 3">
    <name type="scientific">Verticillium longisporum</name>
    <name type="common">Verticillium dahliae var. longisporum</name>
    <dbReference type="NCBI Taxonomy" id="100787"/>
    <lineage>
        <taxon>Eukaryota</taxon>
        <taxon>Fungi</taxon>
        <taxon>Dikarya</taxon>
        <taxon>Ascomycota</taxon>
        <taxon>Pezizomycotina</taxon>
        <taxon>Sordariomycetes</taxon>
        <taxon>Hypocreomycetidae</taxon>
        <taxon>Glomerellales</taxon>
        <taxon>Plectosphaerellaceae</taxon>
        <taxon>Verticillium</taxon>
    </lineage>
</organism>
<feature type="compositionally biased region" description="Basic and acidic residues" evidence="1">
    <location>
        <begin position="130"/>
        <end position="145"/>
    </location>
</feature>
<dbReference type="AlphaFoldDB" id="A0A0G4M7A8"/>
<dbReference type="EMBL" id="CVQH01021367">
    <property type="protein sequence ID" value="CRK30154.1"/>
    <property type="molecule type" value="Genomic_DNA"/>
</dbReference>
<feature type="compositionally biased region" description="Basic residues" evidence="1">
    <location>
        <begin position="80"/>
        <end position="90"/>
    </location>
</feature>
<name>A0A0G4M7A8_VERLO</name>